<accession>A0A199UYY1</accession>
<name>A0A199UYY1_ANACO</name>
<evidence type="ECO:0000259" key="7">
    <source>
        <dbReference type="PROSITE" id="PS50126"/>
    </source>
</evidence>
<evidence type="ECO:0000256" key="4">
    <source>
        <dbReference type="ARBA" id="ARBA00022695"/>
    </source>
</evidence>
<feature type="compositionally biased region" description="Polar residues" evidence="6">
    <location>
        <begin position="279"/>
        <end position="303"/>
    </location>
</feature>
<reference evidence="8 9" key="1">
    <citation type="journal article" date="2016" name="DNA Res.">
        <title>The draft genome of MD-2 pineapple using hybrid error correction of long reads.</title>
        <authorList>
            <person name="Redwan R.M."/>
            <person name="Saidin A."/>
            <person name="Kumar S.V."/>
        </authorList>
    </citation>
    <scope>NUCLEOTIDE SEQUENCE [LARGE SCALE GENOMIC DNA]</scope>
    <source>
        <strain evidence="9">cv. MD2</strain>
        <tissue evidence="8">Leaf</tissue>
    </source>
</reference>
<dbReference type="SMART" id="SM00316">
    <property type="entry name" value="S1"/>
    <property type="match status" value="1"/>
</dbReference>
<dbReference type="Gene3D" id="3.30.230.70">
    <property type="entry name" value="GHMP Kinase, N-terminal domain"/>
    <property type="match status" value="1"/>
</dbReference>
<dbReference type="STRING" id="4615.A0A199UYY1"/>
<dbReference type="Pfam" id="PF00575">
    <property type="entry name" value="S1"/>
    <property type="match status" value="1"/>
</dbReference>
<dbReference type="GO" id="GO:0000175">
    <property type="term" value="F:3'-5'-RNA exonuclease activity"/>
    <property type="evidence" value="ECO:0007669"/>
    <property type="project" value="TreeGrafter"/>
</dbReference>
<dbReference type="InterPro" id="IPR001247">
    <property type="entry name" value="ExoRNase_PH_dom1"/>
</dbReference>
<gene>
    <name evidence="8" type="ORF">ACMD2_21297</name>
</gene>
<dbReference type="InterPro" id="IPR003029">
    <property type="entry name" value="S1_domain"/>
</dbReference>
<dbReference type="GO" id="GO:0005739">
    <property type="term" value="C:mitochondrion"/>
    <property type="evidence" value="ECO:0007669"/>
    <property type="project" value="TreeGrafter"/>
</dbReference>
<dbReference type="EC" id="2.7.7.8" evidence="2"/>
<feature type="domain" description="S1 motif" evidence="7">
    <location>
        <begin position="131"/>
        <end position="199"/>
    </location>
</feature>
<dbReference type="GO" id="GO:0004654">
    <property type="term" value="F:polyribonucleotide nucleotidyltransferase activity"/>
    <property type="evidence" value="ECO:0007669"/>
    <property type="project" value="UniProtKB-EC"/>
</dbReference>
<evidence type="ECO:0000256" key="6">
    <source>
        <dbReference type="SAM" id="MobiDB-lite"/>
    </source>
</evidence>
<comment type="similarity">
    <text evidence="1">Belongs to the polyribonucleotide nucleotidyltransferase family.</text>
</comment>
<evidence type="ECO:0000256" key="5">
    <source>
        <dbReference type="ARBA" id="ARBA00022884"/>
    </source>
</evidence>
<keyword evidence="5" id="KW-0694">RNA-binding</keyword>
<keyword evidence="4" id="KW-0548">Nucleotidyltransferase</keyword>
<dbReference type="SUPFAM" id="SSF54211">
    <property type="entry name" value="Ribosomal protein S5 domain 2-like"/>
    <property type="match status" value="1"/>
</dbReference>
<keyword evidence="3 8" id="KW-0808">Transferase</keyword>
<dbReference type="Pfam" id="PF01138">
    <property type="entry name" value="RNase_PH"/>
    <property type="match status" value="1"/>
</dbReference>
<dbReference type="GO" id="GO:0005829">
    <property type="term" value="C:cytosol"/>
    <property type="evidence" value="ECO:0007669"/>
    <property type="project" value="TreeGrafter"/>
</dbReference>
<sequence>MLHYSFPPFSINEVAKRGGLNRREVGHGTLAEKALLAVLPPENDFPYAVRVNSEVMASDGSTSMASVCGVGLVSKVDPQLETLLISYTHRYTGARISVSDGTVTIVAKTQSVMERALEKVEFLVGREIEVGRVYKGVVYSIKEYGAFVEFNGGQHGLLHISELSHEAVSKVSDVVSIGQELSLMCIGQDVRGNIKLSLKATRPQHEKKTSEGPDSNSTVPPKQQVNVWASVENAPADSDNLESSSGDDESKPNEEEPLKQSTPSIVIRSAAECDAQDIASGQTINKKSSKATKSSPRPYSNTDAGEPGGWDEWQRDFEVEEEIHVECSSFSTKGIPVFSLVKE</sequence>
<dbReference type="PANTHER" id="PTHR11252:SF16">
    <property type="entry name" value="POLYRIBONUCLEOTIDE NUCLEOTIDYLTRANSFERASE 2, MITOCHONDRIAL"/>
    <property type="match status" value="1"/>
</dbReference>
<feature type="compositionally biased region" description="Basic and acidic residues" evidence="6">
    <location>
        <begin position="248"/>
        <end position="258"/>
    </location>
</feature>
<feature type="compositionally biased region" description="Polar residues" evidence="6">
    <location>
        <begin position="212"/>
        <end position="221"/>
    </location>
</feature>
<organism evidence="8 9">
    <name type="scientific">Ananas comosus</name>
    <name type="common">Pineapple</name>
    <name type="synonym">Ananas ananas</name>
    <dbReference type="NCBI Taxonomy" id="4615"/>
    <lineage>
        <taxon>Eukaryota</taxon>
        <taxon>Viridiplantae</taxon>
        <taxon>Streptophyta</taxon>
        <taxon>Embryophyta</taxon>
        <taxon>Tracheophyta</taxon>
        <taxon>Spermatophyta</taxon>
        <taxon>Magnoliopsida</taxon>
        <taxon>Liliopsida</taxon>
        <taxon>Poales</taxon>
        <taxon>Bromeliaceae</taxon>
        <taxon>Bromelioideae</taxon>
        <taxon>Ananas</taxon>
    </lineage>
</organism>
<dbReference type="GO" id="GO:0000965">
    <property type="term" value="P:mitochondrial RNA 3'-end processing"/>
    <property type="evidence" value="ECO:0007669"/>
    <property type="project" value="TreeGrafter"/>
</dbReference>
<dbReference type="PROSITE" id="PS50126">
    <property type="entry name" value="S1"/>
    <property type="match status" value="1"/>
</dbReference>
<dbReference type="SUPFAM" id="SSF50249">
    <property type="entry name" value="Nucleic acid-binding proteins"/>
    <property type="match status" value="1"/>
</dbReference>
<protein>
    <recommendedName>
        <fullName evidence="2">polyribonucleotide nucleotidyltransferase</fullName>
        <ecNumber evidence="2">2.7.7.8</ecNumber>
    </recommendedName>
</protein>
<dbReference type="GO" id="GO:0003723">
    <property type="term" value="F:RNA binding"/>
    <property type="evidence" value="ECO:0007669"/>
    <property type="project" value="UniProtKB-KW"/>
</dbReference>
<evidence type="ECO:0000313" key="8">
    <source>
        <dbReference type="EMBL" id="OAY69989.1"/>
    </source>
</evidence>
<dbReference type="FunFam" id="2.40.50.140:FF:000189">
    <property type="entry name" value="Polyribonucleotide nucleotidyltransferase, putative"/>
    <property type="match status" value="1"/>
</dbReference>
<dbReference type="GO" id="GO:0009570">
    <property type="term" value="C:chloroplast stroma"/>
    <property type="evidence" value="ECO:0007669"/>
    <property type="project" value="TreeGrafter"/>
</dbReference>
<evidence type="ECO:0000256" key="2">
    <source>
        <dbReference type="ARBA" id="ARBA00012416"/>
    </source>
</evidence>
<evidence type="ECO:0000256" key="1">
    <source>
        <dbReference type="ARBA" id="ARBA00007404"/>
    </source>
</evidence>
<dbReference type="EMBL" id="LSRQ01004111">
    <property type="protein sequence ID" value="OAY69989.1"/>
    <property type="molecule type" value="Genomic_DNA"/>
</dbReference>
<dbReference type="InterPro" id="IPR027408">
    <property type="entry name" value="PNPase/RNase_PH_dom_sf"/>
</dbReference>
<dbReference type="InterPro" id="IPR012162">
    <property type="entry name" value="PNPase"/>
</dbReference>
<dbReference type="GO" id="GO:0000958">
    <property type="term" value="P:mitochondrial mRNA catabolic process"/>
    <property type="evidence" value="ECO:0007669"/>
    <property type="project" value="TreeGrafter"/>
</dbReference>
<feature type="region of interest" description="Disordered" evidence="6">
    <location>
        <begin position="235"/>
        <end position="314"/>
    </location>
</feature>
<evidence type="ECO:0000256" key="3">
    <source>
        <dbReference type="ARBA" id="ARBA00022679"/>
    </source>
</evidence>
<proteinExistence type="inferred from homology"/>
<dbReference type="AlphaFoldDB" id="A0A199UYY1"/>
<evidence type="ECO:0000313" key="9">
    <source>
        <dbReference type="Proteomes" id="UP000092600"/>
    </source>
</evidence>
<dbReference type="Gene3D" id="2.40.50.140">
    <property type="entry name" value="Nucleic acid-binding proteins"/>
    <property type="match status" value="1"/>
</dbReference>
<dbReference type="PANTHER" id="PTHR11252">
    <property type="entry name" value="POLYRIBONUCLEOTIDE NUCLEOTIDYLTRANSFERASE"/>
    <property type="match status" value="1"/>
</dbReference>
<dbReference type="Proteomes" id="UP000092600">
    <property type="component" value="Unassembled WGS sequence"/>
</dbReference>
<dbReference type="InterPro" id="IPR020568">
    <property type="entry name" value="Ribosomal_Su5_D2-typ_SF"/>
</dbReference>
<dbReference type="InterPro" id="IPR012340">
    <property type="entry name" value="NA-bd_OB-fold"/>
</dbReference>
<feature type="region of interest" description="Disordered" evidence="6">
    <location>
        <begin position="199"/>
        <end position="221"/>
    </location>
</feature>
<comment type="caution">
    <text evidence="8">The sequence shown here is derived from an EMBL/GenBank/DDBJ whole genome shotgun (WGS) entry which is preliminary data.</text>
</comment>